<keyword evidence="1" id="KW-1133">Transmembrane helix</keyword>
<keyword evidence="1" id="KW-0472">Membrane</keyword>
<organism evidence="2 3">
    <name type="scientific">Methylobacterium indicum</name>
    <dbReference type="NCBI Taxonomy" id="1775910"/>
    <lineage>
        <taxon>Bacteria</taxon>
        <taxon>Pseudomonadati</taxon>
        <taxon>Pseudomonadota</taxon>
        <taxon>Alphaproteobacteria</taxon>
        <taxon>Hyphomicrobiales</taxon>
        <taxon>Methylobacteriaceae</taxon>
        <taxon>Methylobacterium</taxon>
    </lineage>
</organism>
<protein>
    <submittedName>
        <fullName evidence="2">Uncharacterized protein</fullName>
    </submittedName>
</protein>
<dbReference type="Proteomes" id="UP000663508">
    <property type="component" value="Chromosome"/>
</dbReference>
<sequence>MPWDATLAMLSFALFISVTGLATLGFAVYRFERKYGQAGRTGTPPAE</sequence>
<accession>A0A8H8WR13</accession>
<reference evidence="2" key="1">
    <citation type="submission" date="2020-11" db="EMBL/GenBank/DDBJ databases">
        <title>Complete genome sequence of a novel pathogenic Methylobacterium strain isolated from rice in Vietnam.</title>
        <authorList>
            <person name="Lai K."/>
            <person name="Okazaki S."/>
            <person name="Higashi K."/>
            <person name="Mori H."/>
            <person name="Toyoda A."/>
            <person name="Kurokawa K."/>
        </authorList>
    </citation>
    <scope>NUCLEOTIDE SEQUENCE</scope>
    <source>
        <strain evidence="2">VL1</strain>
    </source>
</reference>
<dbReference type="AlphaFoldDB" id="A0A8H8WR13"/>
<dbReference type="KEGG" id="mind:mvi_12050"/>
<keyword evidence="1" id="KW-0812">Transmembrane</keyword>
<evidence type="ECO:0000256" key="1">
    <source>
        <dbReference type="SAM" id="Phobius"/>
    </source>
</evidence>
<dbReference type="EMBL" id="AP024145">
    <property type="protein sequence ID" value="BCM82744.1"/>
    <property type="molecule type" value="Genomic_DNA"/>
</dbReference>
<evidence type="ECO:0000313" key="3">
    <source>
        <dbReference type="Proteomes" id="UP000663508"/>
    </source>
</evidence>
<dbReference type="RefSeq" id="WP_158004007.1">
    <property type="nucleotide sequence ID" value="NZ_AP024145.1"/>
</dbReference>
<proteinExistence type="predicted"/>
<feature type="transmembrane region" description="Helical" evidence="1">
    <location>
        <begin position="6"/>
        <end position="29"/>
    </location>
</feature>
<name>A0A8H8WR13_9HYPH</name>
<evidence type="ECO:0000313" key="2">
    <source>
        <dbReference type="EMBL" id="BCM82744.1"/>
    </source>
</evidence>
<gene>
    <name evidence="2" type="ORF">mvi_12050</name>
</gene>